<dbReference type="InterPro" id="IPR011447">
    <property type="entry name" value="DUF1552"/>
</dbReference>
<dbReference type="PATRIC" id="fig|1263870.3.peg.7092"/>
<sequence length="338" mass="36722">MYGPAAAAAVAPEPAKRMVFRGMGFGVTQSTWFPDVNTVGTDYTLPEGLKPLARHKDDFTVIQNLYHQYSRSGHSGSTFWLTGANQFAVPGKSFHNTVSMDQVAATKIGLKTRFSSLQLSGKKLEGAGSGHGPGLSLAWDHSGKPMPAYETPNATFHKLFSNDNAPLEEQRARMAENRSVLDTVLADARAVRRRTNQSDHEKLDEYLESIRDIETRIAKEENWLGAPRPRPDKALKEPGGALSGIEEVRVMYDLMAAALQVDATRVITFGSNLNSMHTLINCPTLVAGGGSGIKQGQHLVMNNLRTPLCNLWLGLLRGSGIKAEAFGDSTGIIDELFG</sequence>
<dbReference type="Pfam" id="PF07586">
    <property type="entry name" value="HXXSHH"/>
    <property type="match status" value="1"/>
</dbReference>
<dbReference type="OrthoDB" id="9146593at2"/>
<dbReference type="EMBL" id="ANOH01000472">
    <property type="protein sequence ID" value="EMI51871.1"/>
    <property type="molecule type" value="Genomic_DNA"/>
</dbReference>
<dbReference type="AlphaFoldDB" id="M5U1Z3"/>
<comment type="caution">
    <text evidence="1">The sequence shown here is derived from an EMBL/GenBank/DDBJ whole genome shotgun (WGS) entry which is preliminary data.</text>
</comment>
<gene>
    <name evidence="1" type="ORF">RSSM_06685</name>
</gene>
<dbReference type="RefSeq" id="WP_008689093.1">
    <property type="nucleotide sequence ID" value="NZ_ANOH01000472.1"/>
</dbReference>
<protein>
    <submittedName>
        <fullName evidence="1">Protein containing DUF1552</fullName>
    </submittedName>
</protein>
<reference evidence="1 2" key="1">
    <citation type="journal article" date="2013" name="Mar. Genomics">
        <title>Expression of sulfatases in Rhodopirellula baltica and the diversity of sulfatases in the genus Rhodopirellula.</title>
        <authorList>
            <person name="Wegner C.E."/>
            <person name="Richter-Heitmann T."/>
            <person name="Klindworth A."/>
            <person name="Klockow C."/>
            <person name="Richter M."/>
            <person name="Achstetter T."/>
            <person name="Glockner F.O."/>
            <person name="Harder J."/>
        </authorList>
    </citation>
    <scope>NUCLEOTIDE SEQUENCE [LARGE SCALE GENOMIC DNA]</scope>
    <source>
        <strain evidence="1 2">SM41</strain>
    </source>
</reference>
<proteinExistence type="predicted"/>
<name>M5U1Z3_9BACT</name>
<evidence type="ECO:0000313" key="1">
    <source>
        <dbReference type="EMBL" id="EMI51871.1"/>
    </source>
</evidence>
<keyword evidence="2" id="KW-1185">Reference proteome</keyword>
<accession>M5U1Z3</accession>
<evidence type="ECO:0000313" key="2">
    <source>
        <dbReference type="Proteomes" id="UP000011885"/>
    </source>
</evidence>
<dbReference type="Proteomes" id="UP000011885">
    <property type="component" value="Unassembled WGS sequence"/>
</dbReference>
<organism evidence="1 2">
    <name type="scientific">Rhodopirellula sallentina SM41</name>
    <dbReference type="NCBI Taxonomy" id="1263870"/>
    <lineage>
        <taxon>Bacteria</taxon>
        <taxon>Pseudomonadati</taxon>
        <taxon>Planctomycetota</taxon>
        <taxon>Planctomycetia</taxon>
        <taxon>Pirellulales</taxon>
        <taxon>Pirellulaceae</taxon>
        <taxon>Rhodopirellula</taxon>
    </lineage>
</organism>